<evidence type="ECO:0000313" key="3">
    <source>
        <dbReference type="Proteomes" id="UP000247814"/>
    </source>
</evidence>
<gene>
    <name evidence="2" type="ORF">CFR77_01695</name>
</gene>
<organism evidence="2 3">
    <name type="scientific">Komagataeibacter sucrofermentans</name>
    <dbReference type="NCBI Taxonomy" id="1053551"/>
    <lineage>
        <taxon>Bacteria</taxon>
        <taxon>Pseudomonadati</taxon>
        <taxon>Pseudomonadota</taxon>
        <taxon>Alphaproteobacteria</taxon>
        <taxon>Acetobacterales</taxon>
        <taxon>Acetobacteraceae</taxon>
        <taxon>Komagataeibacter</taxon>
    </lineage>
</organism>
<protein>
    <recommendedName>
        <fullName evidence="4">DUF1134 domain-containing protein</fullName>
    </recommendedName>
</protein>
<dbReference type="AlphaFoldDB" id="A0A318QMC6"/>
<feature type="signal peptide" evidence="1">
    <location>
        <begin position="1"/>
        <end position="35"/>
    </location>
</feature>
<evidence type="ECO:0000313" key="2">
    <source>
        <dbReference type="EMBL" id="PYD80646.1"/>
    </source>
</evidence>
<accession>A0A318QMC6</accession>
<comment type="caution">
    <text evidence="2">The sequence shown here is derived from an EMBL/GenBank/DDBJ whole genome shotgun (WGS) entry which is preliminary data.</text>
</comment>
<keyword evidence="1" id="KW-0732">Signal</keyword>
<dbReference type="Proteomes" id="UP000247814">
    <property type="component" value="Unassembled WGS sequence"/>
</dbReference>
<evidence type="ECO:0008006" key="4">
    <source>
        <dbReference type="Google" id="ProtNLM"/>
    </source>
</evidence>
<evidence type="ECO:0000256" key="1">
    <source>
        <dbReference type="SAM" id="SignalP"/>
    </source>
</evidence>
<reference evidence="2 3" key="1">
    <citation type="submission" date="2017-07" db="EMBL/GenBank/DDBJ databases">
        <title>A draft genome sequence of Komagataeibacter sucrofermentans LMG 18788.</title>
        <authorList>
            <person name="Skraban J."/>
            <person name="Cleenwerck I."/>
            <person name="Vandamme P."/>
            <person name="Trcek J."/>
        </authorList>
    </citation>
    <scope>NUCLEOTIDE SEQUENCE [LARGE SCALE GENOMIC DNA]</scope>
    <source>
        <strain evidence="2 3">LMG 18788</strain>
    </source>
</reference>
<sequence length="170" mass="18039">MAPALLSLDHVMNRFRHTGLLALASFLALHGTAQAACEATDARIELSAHHIAVGVGYLWGRGTLYDGTHAYPFTIRGGGMPSVGGMTLSGQGCVRNLARLQDFNGTYWSVGGTATIHHGRAGLVMENGRGVDINLVADTRGAFLSGQIARLSFRLKGANSTKHEDITHSQ</sequence>
<dbReference type="EMBL" id="NKUA01000002">
    <property type="protein sequence ID" value="PYD80646.1"/>
    <property type="molecule type" value="Genomic_DNA"/>
</dbReference>
<keyword evidence="3" id="KW-1185">Reference proteome</keyword>
<name>A0A318QMC6_9PROT</name>
<feature type="chain" id="PRO_5016429362" description="DUF1134 domain-containing protein" evidence="1">
    <location>
        <begin position="36"/>
        <end position="170"/>
    </location>
</feature>
<proteinExistence type="predicted"/>